<gene>
    <name evidence="1" type="ORF">F8D48_06770</name>
</gene>
<keyword evidence="2" id="KW-1185">Reference proteome</keyword>
<proteinExistence type="predicted"/>
<dbReference type="EMBL" id="WAJS01000017">
    <property type="protein sequence ID" value="KAB1647989.1"/>
    <property type="molecule type" value="Genomic_DNA"/>
</dbReference>
<reference evidence="1 2" key="1">
    <citation type="submission" date="2019-09" db="EMBL/GenBank/DDBJ databases">
        <title>Whole genome shotgun sequencing (WGS) of Ellagibacter isourolithinifaciens DSM 104140(T) and Adlercreutzia muris DSM 29508(T).</title>
        <authorList>
            <person name="Stoll D.A."/>
            <person name="Danylec N."/>
            <person name="Huch M."/>
        </authorList>
    </citation>
    <scope>NUCLEOTIDE SEQUENCE [LARGE SCALE GENOMIC DNA]</scope>
    <source>
        <strain evidence="1 2">DSM 29508</strain>
    </source>
</reference>
<comment type="caution">
    <text evidence="1">The sequence shown here is derived from an EMBL/GenBank/DDBJ whole genome shotgun (WGS) entry which is preliminary data.</text>
</comment>
<protein>
    <recommendedName>
        <fullName evidence="3">Head-tail adaptor protein</fullName>
    </recommendedName>
</protein>
<evidence type="ECO:0008006" key="3">
    <source>
        <dbReference type="Google" id="ProtNLM"/>
    </source>
</evidence>
<sequence length="127" mass="14156">MPLKRKRKAQTLADGVADFYRELEGRKTPFGAVVAPRGVDDMDFIARLHFSLESKRERDFDFADQRGFTLAQKIKCHLVPCIDSSCRAVIDGALYSVAYIDEDRPFMYLYLDGGAPLGEVGCDGADS</sequence>
<name>A0A7C8BQW5_9ACTN</name>
<dbReference type="Proteomes" id="UP000479639">
    <property type="component" value="Unassembled WGS sequence"/>
</dbReference>
<evidence type="ECO:0000313" key="2">
    <source>
        <dbReference type="Proteomes" id="UP000479639"/>
    </source>
</evidence>
<dbReference type="RefSeq" id="WP_151430671.1">
    <property type="nucleotide sequence ID" value="NZ_JANJZI010000003.1"/>
</dbReference>
<accession>A0A7C8BQW5</accession>
<organism evidence="1 2">
    <name type="scientific">Adlercreutzia muris</name>
    <dbReference type="NCBI Taxonomy" id="1796610"/>
    <lineage>
        <taxon>Bacteria</taxon>
        <taxon>Bacillati</taxon>
        <taxon>Actinomycetota</taxon>
        <taxon>Coriobacteriia</taxon>
        <taxon>Eggerthellales</taxon>
        <taxon>Eggerthellaceae</taxon>
        <taxon>Adlercreutzia</taxon>
    </lineage>
</organism>
<evidence type="ECO:0000313" key="1">
    <source>
        <dbReference type="EMBL" id="KAB1647989.1"/>
    </source>
</evidence>
<dbReference type="AlphaFoldDB" id="A0A7C8BQW5"/>